<dbReference type="EMBL" id="AFZX01000039">
    <property type="protein sequence ID" value="EHL07717.1"/>
    <property type="molecule type" value="Genomic_DNA"/>
</dbReference>
<gene>
    <name evidence="1" type="ORF">HMPREF0322_01611</name>
</gene>
<dbReference type="HOGENOM" id="CLU_3288462_0_0_9"/>
<dbReference type="PATRIC" id="fig|537010.4.peg.1499"/>
<accession>G9XL00</accession>
<name>G9XL00_DESHA</name>
<reference evidence="1 2" key="1">
    <citation type="submission" date="2011-08" db="EMBL/GenBank/DDBJ databases">
        <authorList>
            <person name="Weinstock G."/>
            <person name="Sodergren E."/>
            <person name="Clifton S."/>
            <person name="Fulton L."/>
            <person name="Fulton B."/>
            <person name="Courtney L."/>
            <person name="Fronick C."/>
            <person name="Harrison M."/>
            <person name="Strong C."/>
            <person name="Farmer C."/>
            <person name="Delahaunty K."/>
            <person name="Markovic C."/>
            <person name="Hall O."/>
            <person name="Minx P."/>
            <person name="Tomlinson C."/>
            <person name="Mitreva M."/>
            <person name="Hou S."/>
            <person name="Chen J."/>
            <person name="Wollam A."/>
            <person name="Pepin K.H."/>
            <person name="Johnson M."/>
            <person name="Bhonagiri V."/>
            <person name="Zhang X."/>
            <person name="Suruliraj S."/>
            <person name="Warren W."/>
            <person name="Chinwalla A."/>
            <person name="Mardis E.R."/>
            <person name="Wilson R.K."/>
        </authorList>
    </citation>
    <scope>NUCLEOTIDE SEQUENCE [LARGE SCALE GENOMIC DNA]</scope>
    <source>
        <strain evidence="1 2">DP7</strain>
    </source>
</reference>
<dbReference type="Proteomes" id="UP000004416">
    <property type="component" value="Unassembled WGS sequence"/>
</dbReference>
<evidence type="ECO:0000313" key="1">
    <source>
        <dbReference type="EMBL" id="EHL07717.1"/>
    </source>
</evidence>
<comment type="caution">
    <text evidence="1">The sequence shown here is derived from an EMBL/GenBank/DDBJ whole genome shotgun (WGS) entry which is preliminary data.</text>
</comment>
<organism evidence="1 2">
    <name type="scientific">Desulfitobacterium hafniense DP7</name>
    <dbReference type="NCBI Taxonomy" id="537010"/>
    <lineage>
        <taxon>Bacteria</taxon>
        <taxon>Bacillati</taxon>
        <taxon>Bacillota</taxon>
        <taxon>Clostridia</taxon>
        <taxon>Eubacteriales</taxon>
        <taxon>Desulfitobacteriaceae</taxon>
        <taxon>Desulfitobacterium</taxon>
    </lineage>
</organism>
<proteinExistence type="predicted"/>
<protein>
    <submittedName>
        <fullName evidence="1">Uncharacterized protein</fullName>
    </submittedName>
</protein>
<sequence length="40" mass="4494">MELSLMITKAQQRSLINTKTVPNGTVLIFLTLGYPRQEST</sequence>
<evidence type="ECO:0000313" key="2">
    <source>
        <dbReference type="Proteomes" id="UP000004416"/>
    </source>
</evidence>
<dbReference type="AlphaFoldDB" id="G9XL00"/>